<accession>A0A1J4JEU7</accession>
<evidence type="ECO:0000313" key="6">
    <source>
        <dbReference type="EMBL" id="OHS96171.1"/>
    </source>
</evidence>
<dbReference type="Pfam" id="PF11380">
    <property type="entry name" value="Stealth_CR2"/>
    <property type="match status" value="1"/>
</dbReference>
<feature type="domain" description="Stealth protein CR1 conserved region 1" evidence="5">
    <location>
        <begin position="96"/>
        <end position="122"/>
    </location>
</feature>
<keyword evidence="7" id="KW-1185">Reference proteome</keyword>
<dbReference type="InterPro" id="IPR031358">
    <property type="entry name" value="Stealth_CR1"/>
</dbReference>
<keyword evidence="3" id="KW-0472">Membrane</keyword>
<dbReference type="Pfam" id="PF17101">
    <property type="entry name" value="Stealth_CR1"/>
    <property type="match status" value="1"/>
</dbReference>
<reference evidence="6" key="1">
    <citation type="submission" date="2016-10" db="EMBL/GenBank/DDBJ databases">
        <authorList>
            <person name="Benchimol M."/>
            <person name="Almeida L.G."/>
            <person name="Vasconcelos A.T."/>
            <person name="Perreira-Neves A."/>
            <person name="Rosa I.A."/>
            <person name="Tasca T."/>
            <person name="Bogo M.R."/>
            <person name="de Souza W."/>
        </authorList>
    </citation>
    <scope>NUCLEOTIDE SEQUENCE [LARGE SCALE GENOMIC DNA]</scope>
    <source>
        <strain evidence="6">K</strain>
    </source>
</reference>
<feature type="transmembrane region" description="Helical" evidence="3">
    <location>
        <begin position="21"/>
        <end position="40"/>
    </location>
</feature>
<name>A0A1J4JEU7_9EUKA</name>
<dbReference type="EMBL" id="MLAK01001193">
    <property type="protein sequence ID" value="OHS96171.1"/>
    <property type="molecule type" value="Genomic_DNA"/>
</dbReference>
<evidence type="ECO:0000313" key="7">
    <source>
        <dbReference type="Proteomes" id="UP000179807"/>
    </source>
</evidence>
<keyword evidence="3" id="KW-1133">Transmembrane helix</keyword>
<dbReference type="PANTHER" id="PTHR24045:SF0">
    <property type="entry name" value="N-ACETYLGLUCOSAMINE-1-PHOSPHOTRANSFERASE SUBUNITS ALPHA_BETA"/>
    <property type="match status" value="1"/>
</dbReference>
<gene>
    <name evidence="6" type="primary">fcs1</name>
    <name evidence="6" type="ORF">TRFO_10083</name>
</gene>
<evidence type="ECO:0000256" key="2">
    <source>
        <dbReference type="ARBA" id="ARBA00022679"/>
    </source>
</evidence>
<dbReference type="GeneID" id="94829935"/>
<organism evidence="6 7">
    <name type="scientific">Tritrichomonas foetus</name>
    <dbReference type="NCBI Taxonomy" id="1144522"/>
    <lineage>
        <taxon>Eukaryota</taxon>
        <taxon>Metamonada</taxon>
        <taxon>Parabasalia</taxon>
        <taxon>Tritrichomonadida</taxon>
        <taxon>Tritrichomonadidae</taxon>
        <taxon>Tritrichomonas</taxon>
    </lineage>
</organism>
<keyword evidence="2" id="KW-0808">Transferase</keyword>
<dbReference type="VEuPathDB" id="TrichDB:TRFO_10083"/>
<dbReference type="GO" id="GO:0016772">
    <property type="term" value="F:transferase activity, transferring phosphorus-containing groups"/>
    <property type="evidence" value="ECO:0007669"/>
    <property type="project" value="InterPro"/>
</dbReference>
<dbReference type="PANTHER" id="PTHR24045">
    <property type="match status" value="1"/>
</dbReference>
<comment type="caution">
    <text evidence="6">The sequence shown here is derived from an EMBL/GenBank/DDBJ whole genome shotgun (WGS) entry which is preliminary data.</text>
</comment>
<sequence length="414" mass="48971">MRIFEISSSRMSSRKKSILRFVIFLSVSTISISILFTFMLKKDSNLKANFLQNEQQPNRPRNTRKINDNQKTILLSQRNPPSPTPPIVMTKRNCDFPVDIVYTWVNGSEKEWSDRKNKIERKDRVRVSRSTEKSRYIDIGELMFNLRGIEKNIPWFRRIFIITDNQIPNWIRLDHPNLTFVNHTDIIPQEFLPVYNSNNIEFHMHNIPGLSEHFIYLNDDVFIARPLNKTDFFTENGIPIIPVCEYDWIAFRNETEKYLDRKSLRNDMGSVQYRLTSARSFEVYYTKFRKAVNYRSIHGYMTFTKTLMKYMWDNFPMEIGEVEKHKFRDYTDVNIPSLSIFCGIGSGLAVPILNDNINHLLSLDSMFQVKLIDFNYTNYRSFCLNSGERTTNHVRKAAKAFLNNYMPNKSSFEK</sequence>
<dbReference type="AlphaFoldDB" id="A0A1J4JEU7"/>
<dbReference type="OrthoDB" id="263283at2759"/>
<dbReference type="GO" id="GO:0005794">
    <property type="term" value="C:Golgi apparatus"/>
    <property type="evidence" value="ECO:0007669"/>
    <property type="project" value="TreeGrafter"/>
</dbReference>
<dbReference type="Proteomes" id="UP000179807">
    <property type="component" value="Unassembled WGS sequence"/>
</dbReference>
<keyword evidence="3" id="KW-0812">Transmembrane</keyword>
<dbReference type="InterPro" id="IPR021520">
    <property type="entry name" value="Stealth_CR2"/>
</dbReference>
<evidence type="ECO:0000259" key="5">
    <source>
        <dbReference type="Pfam" id="PF17101"/>
    </source>
</evidence>
<feature type="domain" description="Stealth protein CR2 conserved region 2" evidence="4">
    <location>
        <begin position="135"/>
        <end position="238"/>
    </location>
</feature>
<comment type="similarity">
    <text evidence="1">Belongs to the stealth family.</text>
</comment>
<dbReference type="RefSeq" id="XP_068349308.1">
    <property type="nucleotide sequence ID" value="XM_068495231.1"/>
</dbReference>
<evidence type="ECO:0000256" key="3">
    <source>
        <dbReference type="SAM" id="Phobius"/>
    </source>
</evidence>
<evidence type="ECO:0000256" key="1">
    <source>
        <dbReference type="ARBA" id="ARBA00007583"/>
    </source>
</evidence>
<protein>
    <submittedName>
        <fullName evidence="6">Capsular polysaccharide phosphotransferase fcs1</fullName>
    </submittedName>
</protein>
<proteinExistence type="inferred from homology"/>
<evidence type="ECO:0000259" key="4">
    <source>
        <dbReference type="Pfam" id="PF11380"/>
    </source>
</evidence>
<dbReference type="InterPro" id="IPR047141">
    <property type="entry name" value="Stealth"/>
</dbReference>